<dbReference type="RefSeq" id="WP_245947285.1">
    <property type="nucleotide sequence ID" value="NZ_QGDJ01000002.1"/>
</dbReference>
<dbReference type="Gene3D" id="3.40.50.1820">
    <property type="entry name" value="alpha/beta hydrolase"/>
    <property type="match status" value="1"/>
</dbReference>
<evidence type="ECO:0000313" key="5">
    <source>
        <dbReference type="Proteomes" id="UP000251571"/>
    </source>
</evidence>
<keyword evidence="4" id="KW-1185">Reference proteome</keyword>
<evidence type="ECO:0000313" key="3">
    <source>
        <dbReference type="EMBL" id="SSA41519.1"/>
    </source>
</evidence>
<reference evidence="2 4" key="2">
    <citation type="submission" date="2018-03" db="EMBL/GenBank/DDBJ databases">
        <title>Genomic Encyclopedia of Archaeal and Bacterial Type Strains, Phase II (KMG-II): from individual species to whole genera.</title>
        <authorList>
            <person name="Goeker M."/>
        </authorList>
    </citation>
    <scope>NUCLEOTIDE SEQUENCE [LARGE SCALE GENOMIC DNA]</scope>
    <source>
        <strain evidence="2 4">DSM 25227</strain>
    </source>
</reference>
<dbReference type="PANTHER" id="PTHR11614">
    <property type="entry name" value="PHOSPHOLIPASE-RELATED"/>
    <property type="match status" value="1"/>
</dbReference>
<protein>
    <submittedName>
        <fullName evidence="3">Lysophospholipase</fullName>
    </submittedName>
</protein>
<dbReference type="InterPro" id="IPR051044">
    <property type="entry name" value="MAG_DAG_Lipase"/>
</dbReference>
<sequence length="279" mass="30585">MRAGIWPEGHAGTVFVFPGRTEWVEKYADAAAHLSRHGLASIALDWRGQGLTERPKHNRLIGHVRDFRDYQRDLRAAMSHADAIGLPRPWHLLAHSMGGLIGLRALMDGTPFQRAVFSAPMWGLPLAPHVRLTAWTVSSLSSALGLGEMNTPRAGKASDPGNTPFEGNLLTRDAEMFAWMQSHLRAEPDLALGGPSLGWLNAALREMHGLARRATPQVPCLTLLGTDEAIVDPDAIHIRLATWQEAHLEIVEGGRHEVLMEDTGLRTRLYDLIGAHLAG</sequence>
<evidence type="ECO:0000259" key="1">
    <source>
        <dbReference type="Pfam" id="PF12146"/>
    </source>
</evidence>
<dbReference type="AlphaFoldDB" id="A0A2Y9AG34"/>
<organism evidence="3 5">
    <name type="scientific">Jannaschia seohaensis</name>
    <dbReference type="NCBI Taxonomy" id="475081"/>
    <lineage>
        <taxon>Bacteria</taxon>
        <taxon>Pseudomonadati</taxon>
        <taxon>Pseudomonadota</taxon>
        <taxon>Alphaproteobacteria</taxon>
        <taxon>Rhodobacterales</taxon>
        <taxon>Roseobacteraceae</taxon>
        <taxon>Jannaschia</taxon>
    </lineage>
</organism>
<dbReference type="Proteomes" id="UP000251571">
    <property type="component" value="Unassembled WGS sequence"/>
</dbReference>
<dbReference type="Proteomes" id="UP000245839">
    <property type="component" value="Unassembled WGS sequence"/>
</dbReference>
<dbReference type="EMBL" id="UETC01000002">
    <property type="protein sequence ID" value="SSA41519.1"/>
    <property type="molecule type" value="Genomic_DNA"/>
</dbReference>
<accession>A0A2Y9AG34</accession>
<reference evidence="3 5" key="1">
    <citation type="submission" date="2016-10" db="EMBL/GenBank/DDBJ databases">
        <authorList>
            <person name="Cai Z."/>
        </authorList>
    </citation>
    <scope>NUCLEOTIDE SEQUENCE [LARGE SCALE GENOMIC DNA]</scope>
    <source>
        <strain evidence="3 5">DSM 25227</strain>
    </source>
</reference>
<feature type="domain" description="Serine aminopeptidase S33" evidence="1">
    <location>
        <begin position="11"/>
        <end position="262"/>
    </location>
</feature>
<dbReference type="InterPro" id="IPR022742">
    <property type="entry name" value="Hydrolase_4"/>
</dbReference>
<dbReference type="Pfam" id="PF12146">
    <property type="entry name" value="Hydrolase_4"/>
    <property type="match status" value="1"/>
</dbReference>
<evidence type="ECO:0000313" key="4">
    <source>
        <dbReference type="Proteomes" id="UP000245839"/>
    </source>
</evidence>
<gene>
    <name evidence="2" type="ORF">BCF38_102358</name>
    <name evidence="3" type="ORF">SAMN05421539_102358</name>
</gene>
<dbReference type="SUPFAM" id="SSF53474">
    <property type="entry name" value="alpha/beta-Hydrolases"/>
    <property type="match status" value="1"/>
</dbReference>
<proteinExistence type="predicted"/>
<dbReference type="InterPro" id="IPR029058">
    <property type="entry name" value="AB_hydrolase_fold"/>
</dbReference>
<dbReference type="EMBL" id="QGDJ01000002">
    <property type="protein sequence ID" value="PWJ21109.1"/>
    <property type="molecule type" value="Genomic_DNA"/>
</dbReference>
<name>A0A2Y9AG34_9RHOB</name>
<evidence type="ECO:0000313" key="2">
    <source>
        <dbReference type="EMBL" id="PWJ21109.1"/>
    </source>
</evidence>